<dbReference type="EMBL" id="VCKW01000288">
    <property type="protein sequence ID" value="TMQ90465.1"/>
    <property type="molecule type" value="Genomic_DNA"/>
</dbReference>
<sequence>MYEIARMAGFLGAHGVWSVSDGETLVPMLGHEDAGGRQGMERLVHDDLGDAAKAGQVALEAGRAG</sequence>
<accession>A0A5C4J1N3</accession>
<evidence type="ECO:0000313" key="2">
    <source>
        <dbReference type="Proteomes" id="UP000309174"/>
    </source>
</evidence>
<dbReference type="AlphaFoldDB" id="A0A5C4J1N3"/>
<keyword evidence="2" id="KW-1185">Reference proteome</keyword>
<dbReference type="Proteomes" id="UP000309174">
    <property type="component" value="Unassembled WGS sequence"/>
</dbReference>
<gene>
    <name evidence="1" type="ORF">ETD83_35290</name>
</gene>
<protein>
    <submittedName>
        <fullName evidence="1">Uncharacterized protein</fullName>
    </submittedName>
</protein>
<reference evidence="1 2" key="1">
    <citation type="submission" date="2019-05" db="EMBL/GenBank/DDBJ databases">
        <title>Draft genome sequence of Actinomadura sp. 14C53.</title>
        <authorList>
            <person name="Saricaoglu S."/>
            <person name="Isik K."/>
        </authorList>
    </citation>
    <scope>NUCLEOTIDE SEQUENCE [LARGE SCALE GENOMIC DNA]</scope>
    <source>
        <strain evidence="1 2">14C53</strain>
    </source>
</reference>
<dbReference type="RefSeq" id="WP_205718049.1">
    <property type="nucleotide sequence ID" value="NZ_VCKW01000288.1"/>
</dbReference>
<name>A0A5C4J1N3_9ACTN</name>
<proteinExistence type="predicted"/>
<comment type="caution">
    <text evidence="1">The sequence shown here is derived from an EMBL/GenBank/DDBJ whole genome shotgun (WGS) entry which is preliminary data.</text>
</comment>
<evidence type="ECO:0000313" key="1">
    <source>
        <dbReference type="EMBL" id="TMQ90465.1"/>
    </source>
</evidence>
<organism evidence="1 2">
    <name type="scientific">Actinomadura soli</name>
    <dbReference type="NCBI Taxonomy" id="2508997"/>
    <lineage>
        <taxon>Bacteria</taxon>
        <taxon>Bacillati</taxon>
        <taxon>Actinomycetota</taxon>
        <taxon>Actinomycetes</taxon>
        <taxon>Streptosporangiales</taxon>
        <taxon>Thermomonosporaceae</taxon>
        <taxon>Actinomadura</taxon>
    </lineage>
</organism>
<feature type="non-terminal residue" evidence="1">
    <location>
        <position position="65"/>
    </location>
</feature>